<dbReference type="EMBL" id="SZQA01000033">
    <property type="protein sequence ID" value="TKK84628.1"/>
    <property type="molecule type" value="Genomic_DNA"/>
</dbReference>
<dbReference type="OrthoDB" id="944647at2"/>
<evidence type="ECO:0000313" key="1">
    <source>
        <dbReference type="EMBL" id="TKK84628.1"/>
    </source>
</evidence>
<reference evidence="1 2" key="1">
    <citation type="submission" date="2019-04" db="EMBL/GenBank/DDBJ databases">
        <title>Herbidospora sp. NEAU-GS14.nov., a novel actinomycete isolated from soil.</title>
        <authorList>
            <person name="Han L."/>
        </authorList>
    </citation>
    <scope>NUCLEOTIDE SEQUENCE [LARGE SCALE GENOMIC DNA]</scope>
    <source>
        <strain evidence="1 2">NEAU-GS14</strain>
    </source>
</reference>
<dbReference type="Pfam" id="PF07275">
    <property type="entry name" value="ArdA"/>
    <property type="match status" value="1"/>
</dbReference>
<name>A0A4U3M6R9_9ACTN</name>
<dbReference type="RefSeq" id="WP_137250212.1">
    <property type="nucleotide sequence ID" value="NZ_SZQA01000033.1"/>
</dbReference>
<dbReference type="InterPro" id="IPR009899">
    <property type="entry name" value="ArdA"/>
</dbReference>
<gene>
    <name evidence="1" type="ORF">FDA94_28785</name>
</gene>
<proteinExistence type="predicted"/>
<comment type="caution">
    <text evidence="1">The sequence shown here is derived from an EMBL/GenBank/DDBJ whole genome shotgun (WGS) entry which is preliminary data.</text>
</comment>
<evidence type="ECO:0000313" key="2">
    <source>
        <dbReference type="Proteomes" id="UP000308705"/>
    </source>
</evidence>
<accession>A0A4U3M6R9</accession>
<organism evidence="1 2">
    <name type="scientific">Herbidospora galbida</name>
    <dbReference type="NCBI Taxonomy" id="2575442"/>
    <lineage>
        <taxon>Bacteria</taxon>
        <taxon>Bacillati</taxon>
        <taxon>Actinomycetota</taxon>
        <taxon>Actinomycetes</taxon>
        <taxon>Streptosporangiales</taxon>
        <taxon>Streptosporangiaceae</taxon>
        <taxon>Herbidospora</taxon>
    </lineage>
</organism>
<evidence type="ECO:0008006" key="3">
    <source>
        <dbReference type="Google" id="ProtNLM"/>
    </source>
</evidence>
<dbReference type="Proteomes" id="UP000308705">
    <property type="component" value="Unassembled WGS sequence"/>
</dbReference>
<keyword evidence="2" id="KW-1185">Reference proteome</keyword>
<sequence length="177" mass="19852">MDFEITLIDLNPEGNVDHVFNLLDDDLMNDVNAAFGDEGSNEDAKEGVHFKVGPVNGMEPLYDEGEVPDASFAEILRAARLAAQAKDESWEGFLAWVDDTGGGLRFYPDDDEALKTFRKQFRGEYEDLEEYAKEWAEDQGAPEAMFGYMDWDGFGVWLATDYNVIDLPSGNIAIFTK</sequence>
<protein>
    <recommendedName>
        <fullName evidence="3">Antirestriction protein ArdA</fullName>
    </recommendedName>
</protein>
<dbReference type="AlphaFoldDB" id="A0A4U3M6R9"/>